<keyword evidence="22" id="KW-1185">Reference proteome</keyword>
<keyword evidence="5" id="KW-1003">Cell membrane</keyword>
<keyword evidence="10 17" id="KW-0812">Transmembrane</keyword>
<keyword evidence="7" id="KW-0762">Sugar transport</keyword>
<evidence type="ECO:0000256" key="13">
    <source>
        <dbReference type="ARBA" id="ARBA00023136"/>
    </source>
</evidence>
<dbReference type="Pfam" id="PF02378">
    <property type="entry name" value="PTS_EIIC"/>
    <property type="match status" value="1"/>
</dbReference>
<dbReference type="InterPro" id="IPR036878">
    <property type="entry name" value="Glu_permease_IIB"/>
</dbReference>
<evidence type="ECO:0000256" key="2">
    <source>
        <dbReference type="ARBA" id="ARBA00011910"/>
    </source>
</evidence>
<dbReference type="InterPro" id="IPR001996">
    <property type="entry name" value="PTS_IIB_1"/>
</dbReference>
<feature type="transmembrane region" description="Helical" evidence="17">
    <location>
        <begin position="326"/>
        <end position="346"/>
    </location>
</feature>
<dbReference type="EMBL" id="RMVG01000022">
    <property type="protein sequence ID" value="RPD94547.1"/>
    <property type="molecule type" value="Genomic_DNA"/>
</dbReference>
<feature type="transmembrane region" description="Helical" evidence="17">
    <location>
        <begin position="202"/>
        <end position="226"/>
    </location>
</feature>
<dbReference type="InterPro" id="IPR013013">
    <property type="entry name" value="PTS_EIIC_1"/>
</dbReference>
<reference evidence="21 22" key="1">
    <citation type="submission" date="2018-11" db="EMBL/GenBank/DDBJ databases">
        <title>Whole genome sequencing of Pantoea sp. RIT388.</title>
        <authorList>
            <person name="Gan H.M."/>
            <person name="Hudson A.O."/>
        </authorList>
    </citation>
    <scope>NUCLEOTIDE SEQUENCE [LARGE SCALE GENOMIC DNA]</scope>
    <source>
        <strain evidence="21 22">RIT388</strain>
    </source>
</reference>
<dbReference type="InterPro" id="IPR050558">
    <property type="entry name" value="PTS_Sugar-Specific_Components"/>
</dbReference>
<dbReference type="InterPro" id="IPR011297">
    <property type="entry name" value="PTS_IIABC_b_glu"/>
</dbReference>
<evidence type="ECO:0000256" key="6">
    <source>
        <dbReference type="ARBA" id="ARBA00022519"/>
    </source>
</evidence>
<dbReference type="Gene3D" id="2.70.70.10">
    <property type="entry name" value="Glucose Permease (Domain IIA)"/>
    <property type="match status" value="1"/>
</dbReference>
<feature type="transmembrane region" description="Helical" evidence="17">
    <location>
        <begin position="382"/>
        <end position="400"/>
    </location>
</feature>
<dbReference type="InterPro" id="IPR003352">
    <property type="entry name" value="PTS_EIIC"/>
</dbReference>
<evidence type="ECO:0000256" key="7">
    <source>
        <dbReference type="ARBA" id="ARBA00022597"/>
    </source>
</evidence>
<dbReference type="PROSITE" id="PS51103">
    <property type="entry name" value="PTS_EIIC_TYPE_1"/>
    <property type="match status" value="1"/>
</dbReference>
<dbReference type="SUPFAM" id="SSF51261">
    <property type="entry name" value="Duplicated hybrid motif"/>
    <property type="match status" value="1"/>
</dbReference>
<keyword evidence="12 17" id="KW-1133">Transmembrane helix</keyword>
<dbReference type="Gene3D" id="3.30.1360.60">
    <property type="entry name" value="Glucose permease domain IIB"/>
    <property type="match status" value="1"/>
</dbReference>
<evidence type="ECO:0000256" key="12">
    <source>
        <dbReference type="ARBA" id="ARBA00022989"/>
    </source>
</evidence>
<keyword evidence="11" id="KW-0418">Kinase</keyword>
<dbReference type="GO" id="GO:0016301">
    <property type="term" value="F:kinase activity"/>
    <property type="evidence" value="ECO:0007669"/>
    <property type="project" value="UniProtKB-KW"/>
</dbReference>
<keyword evidence="6" id="KW-0997">Cell inner membrane</keyword>
<evidence type="ECO:0000256" key="1">
    <source>
        <dbReference type="ARBA" id="ARBA00004651"/>
    </source>
</evidence>
<comment type="catalytic activity">
    <reaction evidence="15">
        <text>N(pros)-phospho-L-histidyl-[protein] + D-glucose(out) = D-glucose 6-phosphate(in) + L-histidyl-[protein]</text>
        <dbReference type="Rhea" id="RHEA:33367"/>
        <dbReference type="Rhea" id="RHEA-COMP:9745"/>
        <dbReference type="Rhea" id="RHEA-COMP:9746"/>
        <dbReference type="ChEBI" id="CHEBI:4167"/>
        <dbReference type="ChEBI" id="CHEBI:29979"/>
        <dbReference type="ChEBI" id="CHEBI:61548"/>
        <dbReference type="ChEBI" id="CHEBI:64837"/>
        <dbReference type="EC" id="2.7.1.199"/>
    </reaction>
</comment>
<dbReference type="Pfam" id="PF00358">
    <property type="entry name" value="PTS_EIIA_1"/>
    <property type="match status" value="1"/>
</dbReference>
<evidence type="ECO:0000256" key="10">
    <source>
        <dbReference type="ARBA" id="ARBA00022692"/>
    </source>
</evidence>
<name>A0A3N4NJH4_9GAMM</name>
<evidence type="ECO:0000313" key="22">
    <source>
        <dbReference type="Proteomes" id="UP000281332"/>
    </source>
</evidence>
<dbReference type="PROSITE" id="PS51098">
    <property type="entry name" value="PTS_EIIB_TYPE_1"/>
    <property type="match status" value="1"/>
</dbReference>
<dbReference type="GO" id="GO:0005886">
    <property type="term" value="C:plasma membrane"/>
    <property type="evidence" value="ECO:0007669"/>
    <property type="project" value="UniProtKB-SubCell"/>
</dbReference>
<dbReference type="RefSeq" id="WP_123802778.1">
    <property type="nucleotide sequence ID" value="NZ_RMVG01000022.1"/>
</dbReference>
<comment type="caution">
    <text evidence="21">The sequence shown here is derived from an EMBL/GenBank/DDBJ whole genome shotgun (WGS) entry which is preliminary data.</text>
</comment>
<keyword evidence="8" id="KW-0808">Transferase</keyword>
<evidence type="ECO:0000256" key="4">
    <source>
        <dbReference type="ARBA" id="ARBA00022448"/>
    </source>
</evidence>
<feature type="domain" description="PTS EIIB type-1" evidence="19">
    <location>
        <begin position="4"/>
        <end position="86"/>
    </location>
</feature>
<evidence type="ECO:0000259" key="20">
    <source>
        <dbReference type="PROSITE" id="PS51103"/>
    </source>
</evidence>
<evidence type="ECO:0000256" key="16">
    <source>
        <dbReference type="PROSITE-ProRule" id="PRU00421"/>
    </source>
</evidence>
<dbReference type="SUPFAM" id="SSF55604">
    <property type="entry name" value="Glucose permease domain IIB"/>
    <property type="match status" value="1"/>
</dbReference>
<feature type="transmembrane region" description="Helical" evidence="17">
    <location>
        <begin position="246"/>
        <end position="269"/>
    </location>
</feature>
<dbReference type="NCBIfam" id="TIGR01995">
    <property type="entry name" value="PTS-II-ABC-beta"/>
    <property type="match status" value="1"/>
</dbReference>
<dbReference type="FunFam" id="3.30.1360.60:FF:000001">
    <property type="entry name" value="PTS system glucose-specific IIBC component PtsG"/>
    <property type="match status" value="1"/>
</dbReference>
<evidence type="ECO:0000256" key="15">
    <source>
        <dbReference type="ARBA" id="ARBA00047336"/>
    </source>
</evidence>
<evidence type="ECO:0000259" key="18">
    <source>
        <dbReference type="PROSITE" id="PS51093"/>
    </source>
</evidence>
<organism evidence="21 22">
    <name type="scientific">Candidatus Pantoea deserta</name>
    <dbReference type="NCBI Taxonomy" id="1869313"/>
    <lineage>
        <taxon>Bacteria</taxon>
        <taxon>Pseudomonadati</taxon>
        <taxon>Pseudomonadota</taxon>
        <taxon>Gammaproteobacteria</taxon>
        <taxon>Enterobacterales</taxon>
        <taxon>Erwiniaceae</taxon>
        <taxon>Pantoea</taxon>
    </lineage>
</organism>
<feature type="transmembrane region" description="Helical" evidence="17">
    <location>
        <begin position="353"/>
        <end position="376"/>
    </location>
</feature>
<feature type="transmembrane region" description="Helical" evidence="17">
    <location>
        <begin position="427"/>
        <end position="451"/>
    </location>
</feature>
<dbReference type="PANTHER" id="PTHR30175:SF1">
    <property type="entry name" value="PTS SYSTEM ARBUTIN-, CELLOBIOSE-, AND SALICIN-SPECIFIC EIIBC COMPONENT-RELATED"/>
    <property type="match status" value="1"/>
</dbReference>
<evidence type="ECO:0000313" key="21">
    <source>
        <dbReference type="EMBL" id="RPD94547.1"/>
    </source>
</evidence>
<feature type="active site" description="Phosphocysteine intermediate; for EIIB activity" evidence="16">
    <location>
        <position position="26"/>
    </location>
</feature>
<dbReference type="AlphaFoldDB" id="A0A3N4NJH4"/>
<evidence type="ECO:0000256" key="9">
    <source>
        <dbReference type="ARBA" id="ARBA00022683"/>
    </source>
</evidence>
<dbReference type="InterPro" id="IPR018113">
    <property type="entry name" value="PTrfase_EIIB_Cys"/>
</dbReference>
<evidence type="ECO:0000259" key="19">
    <source>
        <dbReference type="PROSITE" id="PS51098"/>
    </source>
</evidence>
<dbReference type="Proteomes" id="UP000281332">
    <property type="component" value="Unassembled WGS sequence"/>
</dbReference>
<dbReference type="Pfam" id="PF00367">
    <property type="entry name" value="PTS_EIIB"/>
    <property type="match status" value="1"/>
</dbReference>
<dbReference type="GO" id="GO:0008982">
    <property type="term" value="F:protein-N(PI)-phosphohistidine-sugar phosphotransferase activity"/>
    <property type="evidence" value="ECO:0007669"/>
    <property type="project" value="InterPro"/>
</dbReference>
<dbReference type="InterPro" id="IPR011055">
    <property type="entry name" value="Dup_hybrid_motif"/>
</dbReference>
<sequence length="613" mass="64891">MKYKALSQDILRHVGGRENIISLVHCATRLRFNLKSMDKADAEALKNNPGVIMVVNSGGQFQVVVGQHVHEVYETLCQQAGLNDNRPLSPALSDKKNSLLARFIDIVSAIFTPFLGVMAACGILKGILAICLASGLLSEGSMTYRIWYAAADALFNFLPIILGYTAGKKFGGNPFLTLIVGAALVHPLMLDAFNASATGDTATFLGLPVVLINYASSVIPVIFAAWFCCWLERQCDKIFPAAVKTFFTPLVCLFVTVPLTFLAIGPLATSLGELLAQGFQILYRAAPWLAGGLLGAIWQICVIFGLHWALVPLMMNNLAVLGHDPMLVILLPAVFGQVGATLGIFIKTRDARLKTLAGSSVVAGVFGITEPAVYGVTLPNRLAFTFGCIGGCLGGAVVALSQSQVYSFGLASIFTLAQIIPSTGVDLSVWGALAGTALAFILACLLTLALASVPKGSREEAGAEEILAPLSGVIVELPPVADEDAGHELSAQGVAIVPAEGKIVAPFDGEVTSLSATRQVIGLISASGTEVCIRVGIDTLKLPHHSVNAQVKTGDRFKTGDLLLSFDREALIQSGYDLTTSVVTDHSAAFREIRPVYSSPSIHSGERLFLVQR</sequence>
<evidence type="ECO:0000256" key="3">
    <source>
        <dbReference type="ARBA" id="ARBA00021468"/>
    </source>
</evidence>
<dbReference type="GO" id="GO:0009401">
    <property type="term" value="P:phosphoenolpyruvate-dependent sugar phosphotransferase system"/>
    <property type="evidence" value="ECO:0007669"/>
    <property type="project" value="UniProtKB-KW"/>
</dbReference>
<feature type="domain" description="PTS EIIC type-1" evidence="20">
    <location>
        <begin position="105"/>
        <end position="462"/>
    </location>
</feature>
<feature type="transmembrane region" description="Helical" evidence="17">
    <location>
        <begin position="405"/>
        <end position="421"/>
    </location>
</feature>
<dbReference type="OrthoDB" id="92465at2"/>
<keyword evidence="4" id="KW-0813">Transport</keyword>
<comment type="subcellular location">
    <subcellularLocation>
        <location evidence="1">Cell membrane</location>
        <topology evidence="1">Multi-pass membrane protein</topology>
    </subcellularLocation>
</comment>
<evidence type="ECO:0000256" key="5">
    <source>
        <dbReference type="ARBA" id="ARBA00022475"/>
    </source>
</evidence>
<evidence type="ECO:0000256" key="11">
    <source>
        <dbReference type="ARBA" id="ARBA00022777"/>
    </source>
</evidence>
<proteinExistence type="predicted"/>
<keyword evidence="13 17" id="KW-0472">Membrane</keyword>
<feature type="transmembrane region" description="Helical" evidence="17">
    <location>
        <begin position="106"/>
        <end position="134"/>
    </location>
</feature>
<protein>
    <recommendedName>
        <fullName evidence="3">PTS system glucose-specific EIICB component</fullName>
        <ecNumber evidence="2">2.7.1.199</ecNumber>
    </recommendedName>
    <alternativeName>
        <fullName evidence="14">EIICB-Glc</fullName>
    </alternativeName>
</protein>
<dbReference type="GO" id="GO:0015771">
    <property type="term" value="P:trehalose transport"/>
    <property type="evidence" value="ECO:0007669"/>
    <property type="project" value="TreeGrafter"/>
</dbReference>
<evidence type="ECO:0000256" key="17">
    <source>
        <dbReference type="SAM" id="Phobius"/>
    </source>
</evidence>
<evidence type="ECO:0000256" key="14">
    <source>
        <dbReference type="ARBA" id="ARBA00032303"/>
    </source>
</evidence>
<feature type="transmembrane region" description="Helical" evidence="17">
    <location>
        <begin position="281"/>
        <end position="306"/>
    </location>
</feature>
<dbReference type="PANTHER" id="PTHR30175">
    <property type="entry name" value="PHOSPHOTRANSFERASE SYSTEM TRANSPORT PROTEIN"/>
    <property type="match status" value="1"/>
</dbReference>
<gene>
    <name evidence="21" type="ORF">BBB56_20640</name>
</gene>
<keyword evidence="9" id="KW-0598">Phosphotransferase system</keyword>
<feature type="domain" description="PTS EIIA type-1" evidence="18">
    <location>
        <begin position="482"/>
        <end position="586"/>
    </location>
</feature>
<dbReference type="PROSITE" id="PS51093">
    <property type="entry name" value="PTS_EIIA_TYPE_1"/>
    <property type="match status" value="1"/>
</dbReference>
<accession>A0A3N4NJH4</accession>
<feature type="transmembrane region" description="Helical" evidence="17">
    <location>
        <begin position="146"/>
        <end position="166"/>
    </location>
</feature>
<evidence type="ECO:0000256" key="8">
    <source>
        <dbReference type="ARBA" id="ARBA00022679"/>
    </source>
</evidence>
<dbReference type="EC" id="2.7.1.199" evidence="2"/>
<feature type="transmembrane region" description="Helical" evidence="17">
    <location>
        <begin position="172"/>
        <end position="190"/>
    </location>
</feature>
<dbReference type="GO" id="GO:0090589">
    <property type="term" value="F:protein-phosphocysteine-trehalose phosphotransferase system transporter activity"/>
    <property type="evidence" value="ECO:0007669"/>
    <property type="project" value="TreeGrafter"/>
</dbReference>
<dbReference type="InterPro" id="IPR001127">
    <property type="entry name" value="PTS_EIIA_1_perm"/>
</dbReference>
<dbReference type="CDD" id="cd00212">
    <property type="entry name" value="PTS_IIB_glc"/>
    <property type="match status" value="1"/>
</dbReference>